<proteinExistence type="predicted"/>
<dbReference type="Proteomes" id="UP000198660">
    <property type="component" value="Unassembled WGS sequence"/>
</dbReference>
<gene>
    <name evidence="2" type="ORF">SAMN05444972_11848</name>
</gene>
<keyword evidence="3" id="KW-1185">Reference proteome</keyword>
<evidence type="ECO:0000259" key="1">
    <source>
        <dbReference type="PROSITE" id="PS51186"/>
    </source>
</evidence>
<protein>
    <recommendedName>
        <fullName evidence="1">N-acetyltransferase domain-containing protein</fullName>
    </recommendedName>
</protein>
<accession>A0A1I6UNB1</accession>
<dbReference type="InterPro" id="IPR000182">
    <property type="entry name" value="GNAT_dom"/>
</dbReference>
<evidence type="ECO:0000313" key="3">
    <source>
        <dbReference type="Proteomes" id="UP000198660"/>
    </source>
</evidence>
<dbReference type="PANTHER" id="PTHR43415">
    <property type="entry name" value="SPERMIDINE N(1)-ACETYLTRANSFERASE"/>
    <property type="match status" value="1"/>
</dbReference>
<dbReference type="PANTHER" id="PTHR43415:SF4">
    <property type="entry name" value="N-ACETYLTRANSFERASE DOMAIN-CONTAINING PROTEIN"/>
    <property type="match status" value="1"/>
</dbReference>
<dbReference type="RefSeq" id="WP_091839688.1">
    <property type="nucleotide sequence ID" value="NZ_FPAA01000018.1"/>
</dbReference>
<dbReference type="Gene3D" id="3.40.630.30">
    <property type="match status" value="1"/>
</dbReference>
<dbReference type="GO" id="GO:0016747">
    <property type="term" value="F:acyltransferase activity, transferring groups other than amino-acyl groups"/>
    <property type="evidence" value="ECO:0007669"/>
    <property type="project" value="InterPro"/>
</dbReference>
<reference evidence="3" key="1">
    <citation type="submission" date="2016-10" db="EMBL/GenBank/DDBJ databases">
        <authorList>
            <person name="Varghese N."/>
            <person name="Submissions S."/>
        </authorList>
    </citation>
    <scope>NUCLEOTIDE SEQUENCE [LARGE SCALE GENOMIC DNA]</scope>
    <source>
        <strain evidence="3">DSM 45789</strain>
    </source>
</reference>
<dbReference type="InterPro" id="IPR016181">
    <property type="entry name" value="Acyl_CoA_acyltransferase"/>
</dbReference>
<dbReference type="AlphaFoldDB" id="A0A1I6UNB1"/>
<evidence type="ECO:0000313" key="2">
    <source>
        <dbReference type="EMBL" id="SFT02945.1"/>
    </source>
</evidence>
<dbReference type="Pfam" id="PF13302">
    <property type="entry name" value="Acetyltransf_3"/>
    <property type="match status" value="1"/>
</dbReference>
<dbReference type="EMBL" id="FPAA01000018">
    <property type="protein sequence ID" value="SFT02945.1"/>
    <property type="molecule type" value="Genomic_DNA"/>
</dbReference>
<sequence>MDHKEIYLIGKKVVLRDITLDDIKTIYHNTYLANDREHLKWNAPYQEIEPISFDEYLTKEKDSLNKTGTDKIRSKLAIEVDGRLIGRVSWYWVDETTNWLCNGLVIFDSNYWSGGYGTDAFDLWTDYIFCHMDVARVGISTWSGNERMIRLAQRIGMIEEGRIRKARIVNGEYFDSIKMGILREEWEQRKMDLSHVVKE</sequence>
<dbReference type="SUPFAM" id="SSF55729">
    <property type="entry name" value="Acyl-CoA N-acyltransferases (Nat)"/>
    <property type="match status" value="1"/>
</dbReference>
<feature type="domain" description="N-acetyltransferase" evidence="1">
    <location>
        <begin position="13"/>
        <end position="184"/>
    </location>
</feature>
<dbReference type="OrthoDB" id="9795206at2"/>
<organism evidence="2 3">
    <name type="scientific">Marininema halotolerans</name>
    <dbReference type="NCBI Taxonomy" id="1155944"/>
    <lineage>
        <taxon>Bacteria</taxon>
        <taxon>Bacillati</taxon>
        <taxon>Bacillota</taxon>
        <taxon>Bacilli</taxon>
        <taxon>Bacillales</taxon>
        <taxon>Thermoactinomycetaceae</taxon>
        <taxon>Marininema</taxon>
    </lineage>
</organism>
<name>A0A1I6UNB1_9BACL</name>
<dbReference type="PROSITE" id="PS51186">
    <property type="entry name" value="GNAT"/>
    <property type="match status" value="1"/>
</dbReference>